<protein>
    <submittedName>
        <fullName evidence="10">DNA-binding response regulator</fullName>
    </submittedName>
</protein>
<dbReference type="PROSITE" id="PS51755">
    <property type="entry name" value="OMPR_PHOB"/>
    <property type="match status" value="1"/>
</dbReference>
<dbReference type="Gene3D" id="3.40.50.2300">
    <property type="match status" value="1"/>
</dbReference>
<dbReference type="Pfam" id="PF00486">
    <property type="entry name" value="Trans_reg_C"/>
    <property type="match status" value="1"/>
</dbReference>
<feature type="DNA-binding region" description="OmpR/PhoB-type" evidence="7">
    <location>
        <begin position="133"/>
        <end position="227"/>
    </location>
</feature>
<dbReference type="InterPro" id="IPR001789">
    <property type="entry name" value="Sig_transdc_resp-reg_receiver"/>
</dbReference>
<sequence length="227" mass="26379">MNTLERLKDKTILFLEDNAELAVNATSLLNIFVQKVHHVTTLAEAALLFEKSHIDIIISDIKLKNENGLDFIRKIRSTNVQIPILIISGHKDEDFLLRSIPLGLTAYLLKPIKYDELIQALEQCSEKLGLNQMQKIELKEGWYFDTENKILIKEGENLSLNKKESLLMELIAHNRDRLITKDMIQSAVWEFEDMSDSALTNFILRIRRRFGKTFIYTIPDLGYRFKL</sequence>
<evidence type="ECO:0000256" key="4">
    <source>
        <dbReference type="ARBA" id="ARBA00023125"/>
    </source>
</evidence>
<feature type="domain" description="Response regulatory" evidence="8">
    <location>
        <begin position="11"/>
        <end position="125"/>
    </location>
</feature>
<evidence type="ECO:0000256" key="6">
    <source>
        <dbReference type="PROSITE-ProRule" id="PRU00169"/>
    </source>
</evidence>
<dbReference type="Gene3D" id="1.10.10.10">
    <property type="entry name" value="Winged helix-like DNA-binding domain superfamily/Winged helix DNA-binding domain"/>
    <property type="match status" value="1"/>
</dbReference>
<keyword evidence="1 6" id="KW-0597">Phosphoprotein</keyword>
<name>A0A2D3WL15_9BACT</name>
<keyword evidence="3" id="KW-0805">Transcription regulation</keyword>
<dbReference type="InterPro" id="IPR036388">
    <property type="entry name" value="WH-like_DNA-bd_sf"/>
</dbReference>
<dbReference type="Pfam" id="PF00072">
    <property type="entry name" value="Response_reg"/>
    <property type="match status" value="1"/>
</dbReference>
<dbReference type="SMART" id="SM00862">
    <property type="entry name" value="Trans_reg_C"/>
    <property type="match status" value="1"/>
</dbReference>
<keyword evidence="5" id="KW-0804">Transcription</keyword>
<dbReference type="GO" id="GO:0000976">
    <property type="term" value="F:transcription cis-regulatory region binding"/>
    <property type="evidence" value="ECO:0007669"/>
    <property type="project" value="TreeGrafter"/>
</dbReference>
<dbReference type="CDD" id="cd00383">
    <property type="entry name" value="trans_reg_C"/>
    <property type="match status" value="1"/>
</dbReference>
<dbReference type="GO" id="GO:0032993">
    <property type="term" value="C:protein-DNA complex"/>
    <property type="evidence" value="ECO:0007669"/>
    <property type="project" value="TreeGrafter"/>
</dbReference>
<evidence type="ECO:0000256" key="2">
    <source>
        <dbReference type="ARBA" id="ARBA00023012"/>
    </source>
</evidence>
<evidence type="ECO:0000313" key="10">
    <source>
        <dbReference type="EMBL" id="DAB38986.1"/>
    </source>
</evidence>
<accession>A0A2D3WL15</accession>
<dbReference type="RefSeq" id="WP_294896716.1">
    <property type="nucleotide sequence ID" value="NZ_DLUI01000048.1"/>
</dbReference>
<feature type="domain" description="OmpR/PhoB-type" evidence="9">
    <location>
        <begin position="133"/>
        <end position="227"/>
    </location>
</feature>
<evidence type="ECO:0000259" key="9">
    <source>
        <dbReference type="PROSITE" id="PS51755"/>
    </source>
</evidence>
<dbReference type="InterPro" id="IPR039420">
    <property type="entry name" value="WalR-like"/>
</dbReference>
<evidence type="ECO:0000256" key="3">
    <source>
        <dbReference type="ARBA" id="ARBA00023015"/>
    </source>
</evidence>
<dbReference type="InterPro" id="IPR001867">
    <property type="entry name" value="OmpR/PhoB-type_DNA-bd"/>
</dbReference>
<gene>
    <name evidence="10" type="ORF">CFH83_03180</name>
</gene>
<reference evidence="10 11" key="1">
    <citation type="journal article" date="2017" name="Front. Microbiol.">
        <title>Comparative Genomic Analysis of the Class Epsilonproteobacteria and Proposed Reclassification to Epsilonbacteraeota (phyl. nov.).</title>
        <authorList>
            <person name="Waite D.W."/>
            <person name="Vanwonterghem I."/>
            <person name="Rinke C."/>
            <person name="Parks D.H."/>
            <person name="Zhang Y."/>
            <person name="Takai K."/>
            <person name="Sievert S.M."/>
            <person name="Simon J."/>
            <person name="Campbell B.J."/>
            <person name="Hanson T.E."/>
            <person name="Woyke T."/>
            <person name="Klotz M.G."/>
            <person name="Hugenholtz P."/>
        </authorList>
    </citation>
    <scope>NUCLEOTIDE SEQUENCE [LARGE SCALE GENOMIC DNA]</scope>
    <source>
        <strain evidence="10">UBA12443</strain>
    </source>
</reference>
<keyword evidence="2" id="KW-0902">Two-component regulatory system</keyword>
<evidence type="ECO:0000256" key="1">
    <source>
        <dbReference type="ARBA" id="ARBA00022553"/>
    </source>
</evidence>
<dbReference type="AlphaFoldDB" id="A0A2D3WL15"/>
<evidence type="ECO:0000313" key="11">
    <source>
        <dbReference type="Proteomes" id="UP000228859"/>
    </source>
</evidence>
<organism evidence="10 11">
    <name type="scientific">Sulfuricurvum kujiense</name>
    <dbReference type="NCBI Taxonomy" id="148813"/>
    <lineage>
        <taxon>Bacteria</taxon>
        <taxon>Pseudomonadati</taxon>
        <taxon>Campylobacterota</taxon>
        <taxon>Epsilonproteobacteria</taxon>
        <taxon>Campylobacterales</taxon>
        <taxon>Sulfurimonadaceae</taxon>
        <taxon>Sulfuricurvum</taxon>
    </lineage>
</organism>
<dbReference type="SUPFAM" id="SSF52172">
    <property type="entry name" value="CheY-like"/>
    <property type="match status" value="1"/>
</dbReference>
<dbReference type="Proteomes" id="UP000228859">
    <property type="component" value="Unassembled WGS sequence"/>
</dbReference>
<dbReference type="InterPro" id="IPR011006">
    <property type="entry name" value="CheY-like_superfamily"/>
</dbReference>
<dbReference type="GO" id="GO:0005829">
    <property type="term" value="C:cytosol"/>
    <property type="evidence" value="ECO:0007669"/>
    <property type="project" value="TreeGrafter"/>
</dbReference>
<evidence type="ECO:0000256" key="7">
    <source>
        <dbReference type="PROSITE-ProRule" id="PRU01091"/>
    </source>
</evidence>
<dbReference type="EMBL" id="DLUI01000048">
    <property type="protein sequence ID" value="DAB38986.1"/>
    <property type="molecule type" value="Genomic_DNA"/>
</dbReference>
<dbReference type="PROSITE" id="PS50110">
    <property type="entry name" value="RESPONSE_REGULATORY"/>
    <property type="match status" value="1"/>
</dbReference>
<dbReference type="PANTHER" id="PTHR48111">
    <property type="entry name" value="REGULATOR OF RPOS"/>
    <property type="match status" value="1"/>
</dbReference>
<dbReference type="PANTHER" id="PTHR48111:SF1">
    <property type="entry name" value="TWO-COMPONENT RESPONSE REGULATOR ORR33"/>
    <property type="match status" value="1"/>
</dbReference>
<dbReference type="SMART" id="SM00448">
    <property type="entry name" value="REC"/>
    <property type="match status" value="1"/>
</dbReference>
<proteinExistence type="predicted"/>
<comment type="caution">
    <text evidence="10">The sequence shown here is derived from an EMBL/GenBank/DDBJ whole genome shotgun (WGS) entry which is preliminary data.</text>
</comment>
<keyword evidence="4 7" id="KW-0238">DNA-binding</keyword>
<feature type="modified residue" description="4-aspartylphosphate" evidence="6">
    <location>
        <position position="60"/>
    </location>
</feature>
<dbReference type="GO" id="GO:0000156">
    <property type="term" value="F:phosphorelay response regulator activity"/>
    <property type="evidence" value="ECO:0007669"/>
    <property type="project" value="TreeGrafter"/>
</dbReference>
<evidence type="ECO:0000256" key="5">
    <source>
        <dbReference type="ARBA" id="ARBA00023163"/>
    </source>
</evidence>
<dbReference type="GO" id="GO:0006355">
    <property type="term" value="P:regulation of DNA-templated transcription"/>
    <property type="evidence" value="ECO:0007669"/>
    <property type="project" value="InterPro"/>
</dbReference>
<evidence type="ECO:0000259" key="8">
    <source>
        <dbReference type="PROSITE" id="PS50110"/>
    </source>
</evidence>